<reference evidence="3" key="1">
    <citation type="journal article" date="2019" name="Int. J. Syst. Evol. Microbiol.">
        <title>The Global Catalogue of Microorganisms (GCM) 10K type strain sequencing project: providing services to taxonomists for standard genome sequencing and annotation.</title>
        <authorList>
            <consortium name="The Broad Institute Genomics Platform"/>
            <consortium name="The Broad Institute Genome Sequencing Center for Infectious Disease"/>
            <person name="Wu L."/>
            <person name="Ma J."/>
        </authorList>
    </citation>
    <scope>NUCLEOTIDE SEQUENCE [LARGE SCALE GENOMIC DNA]</scope>
    <source>
        <strain evidence="3">CCUG 66188</strain>
    </source>
</reference>
<name>A0ABV9KTX1_9BACT</name>
<dbReference type="InterPro" id="IPR013783">
    <property type="entry name" value="Ig-like_fold"/>
</dbReference>
<feature type="domain" description="Fibronectin type-III" evidence="1">
    <location>
        <begin position="506"/>
        <end position="601"/>
    </location>
</feature>
<keyword evidence="3" id="KW-1185">Reference proteome</keyword>
<accession>A0ABV9KTX1</accession>
<dbReference type="RefSeq" id="WP_379994333.1">
    <property type="nucleotide sequence ID" value="NZ_JBHSGN010000045.1"/>
</dbReference>
<dbReference type="SUPFAM" id="SSF49265">
    <property type="entry name" value="Fibronectin type III"/>
    <property type="match status" value="2"/>
</dbReference>
<gene>
    <name evidence="2" type="ORF">ACFO6W_05305</name>
</gene>
<sequence length="692" mass="78950">MMKKLIIYLFLLQFVQNNITLSAQEYNVTATPIENFRAKGFVTDKNEIKLRWSPGNTRAWSDGIKYGYTVKRYTVMIDNRWQETPGETIFVENLKPRALADWEEYANKSDYAAVIAQAFYGEDFELSASGNNDIGSIINQANELEQRFSTSVFMAEYDYKAAVLAGWAWTDNTVRDNERYLYRIYLNRPERLQGDTAAVYLGLEDKKELPKPIGLNALFGDKTAMLSWNYTLLSDTYHSYHIERKEEGGTFKRITELPVTALDGEMKEIFYTDSLTNNETVYTYRVTGLTGFDETGPCSEEVSGKGEKALSCIPYIYSGDFIGKDRAKIYWEFECEDSSLIDKFSLSVSKDIDGEYQSLLDNIPLDKRELDFPLTDARSYVKLQVKANDGRKTESFPFLLRQVDSIPPAVPTGLKVGIDSTGVARLSWVENQEPDLLGYRILRSFTENEEKSSVTPEFIPRNHYADTLSLDLGNSYVYYSLTAIDERYNESAPCMPVKAVKPNNKTPDEPVITGYKLLPDNKVAIEWTPNPGHPDITYKLIRTNFDNPEYTRTVFSGDYNTTSYSDEIPVAGKYRYSLVAYGADGKKSFSPQPLEIEIKSNTASNEVSGLTYYADSNKGYIELSWKKHEKAKLYRIYKATEDEKMALWKELEPDETRVTDENVSAGNNYTYTILYITDEGRPSKTKTIVVNY</sequence>
<dbReference type="InterPro" id="IPR036116">
    <property type="entry name" value="FN3_sf"/>
</dbReference>
<protein>
    <recommendedName>
        <fullName evidence="1">Fibronectin type-III domain-containing protein</fullName>
    </recommendedName>
</protein>
<evidence type="ECO:0000259" key="1">
    <source>
        <dbReference type="PROSITE" id="PS50853"/>
    </source>
</evidence>
<dbReference type="EMBL" id="JBHSGN010000045">
    <property type="protein sequence ID" value="MFC4673101.1"/>
    <property type="molecule type" value="Genomic_DNA"/>
</dbReference>
<dbReference type="Gene3D" id="2.60.40.10">
    <property type="entry name" value="Immunoglobulins"/>
    <property type="match status" value="3"/>
</dbReference>
<proteinExistence type="predicted"/>
<dbReference type="InterPro" id="IPR003961">
    <property type="entry name" value="FN3_dom"/>
</dbReference>
<dbReference type="PROSITE" id="PS50853">
    <property type="entry name" value="FN3"/>
    <property type="match status" value="1"/>
</dbReference>
<evidence type="ECO:0000313" key="3">
    <source>
        <dbReference type="Proteomes" id="UP001596023"/>
    </source>
</evidence>
<dbReference type="Proteomes" id="UP001596023">
    <property type="component" value="Unassembled WGS sequence"/>
</dbReference>
<evidence type="ECO:0000313" key="2">
    <source>
        <dbReference type="EMBL" id="MFC4673101.1"/>
    </source>
</evidence>
<organism evidence="2 3">
    <name type="scientific">Dysgonomonas termitidis</name>
    <dbReference type="NCBI Taxonomy" id="1516126"/>
    <lineage>
        <taxon>Bacteria</taxon>
        <taxon>Pseudomonadati</taxon>
        <taxon>Bacteroidota</taxon>
        <taxon>Bacteroidia</taxon>
        <taxon>Bacteroidales</taxon>
        <taxon>Dysgonomonadaceae</taxon>
        <taxon>Dysgonomonas</taxon>
    </lineage>
</organism>
<comment type="caution">
    <text evidence="2">The sequence shown here is derived from an EMBL/GenBank/DDBJ whole genome shotgun (WGS) entry which is preliminary data.</text>
</comment>